<evidence type="ECO:0008006" key="4">
    <source>
        <dbReference type="Google" id="ProtNLM"/>
    </source>
</evidence>
<dbReference type="EMBL" id="CADIKH010000012">
    <property type="protein sequence ID" value="CAB3757279.1"/>
    <property type="molecule type" value="Genomic_DNA"/>
</dbReference>
<proteinExistence type="predicted"/>
<gene>
    <name evidence="2" type="ORF">LMG29542_03049</name>
</gene>
<sequence length="114" mass="12436">MRNPFNASQCTVLIVLALSACAQFQSNPDAGDPENDTMTQRPVADVVQCLEQEAGKHDTHFTTSPIPQGTMLDFGDSNIVKVRADNGGTTYRYYAGKRHLSNMWIEAASKTCAP</sequence>
<feature type="signal peptide" evidence="1">
    <location>
        <begin position="1"/>
        <end position="22"/>
    </location>
</feature>
<organism evidence="2 3">
    <name type="scientific">Paraburkholderia humisilvae</name>
    <dbReference type="NCBI Taxonomy" id="627669"/>
    <lineage>
        <taxon>Bacteria</taxon>
        <taxon>Pseudomonadati</taxon>
        <taxon>Pseudomonadota</taxon>
        <taxon>Betaproteobacteria</taxon>
        <taxon>Burkholderiales</taxon>
        <taxon>Burkholderiaceae</taxon>
        <taxon>Paraburkholderia</taxon>
    </lineage>
</organism>
<dbReference type="RefSeq" id="WP_175227286.1">
    <property type="nucleotide sequence ID" value="NZ_CADIKH010000012.1"/>
</dbReference>
<accession>A0A6J5DSR6</accession>
<name>A0A6J5DSR6_9BURK</name>
<dbReference type="AlphaFoldDB" id="A0A6J5DSR6"/>
<reference evidence="2 3" key="1">
    <citation type="submission" date="2020-04" db="EMBL/GenBank/DDBJ databases">
        <authorList>
            <person name="De Canck E."/>
        </authorList>
    </citation>
    <scope>NUCLEOTIDE SEQUENCE [LARGE SCALE GENOMIC DNA]</scope>
    <source>
        <strain evidence="2 3">LMG 29542</strain>
    </source>
</reference>
<evidence type="ECO:0000256" key="1">
    <source>
        <dbReference type="SAM" id="SignalP"/>
    </source>
</evidence>
<keyword evidence="3" id="KW-1185">Reference proteome</keyword>
<evidence type="ECO:0000313" key="2">
    <source>
        <dbReference type="EMBL" id="CAB3757279.1"/>
    </source>
</evidence>
<dbReference type="Proteomes" id="UP000494363">
    <property type="component" value="Unassembled WGS sequence"/>
</dbReference>
<feature type="chain" id="PRO_5026843522" description="Lipoprotein SmpA/OmlA domain-containing protein" evidence="1">
    <location>
        <begin position="23"/>
        <end position="114"/>
    </location>
</feature>
<protein>
    <recommendedName>
        <fullName evidence="4">Lipoprotein SmpA/OmlA domain-containing protein</fullName>
    </recommendedName>
</protein>
<keyword evidence="1" id="KW-0732">Signal</keyword>
<dbReference type="PROSITE" id="PS51257">
    <property type="entry name" value="PROKAR_LIPOPROTEIN"/>
    <property type="match status" value="1"/>
</dbReference>
<evidence type="ECO:0000313" key="3">
    <source>
        <dbReference type="Proteomes" id="UP000494363"/>
    </source>
</evidence>